<dbReference type="InterPro" id="IPR014111">
    <property type="entry name" value="T4SS_TraF-like"/>
</dbReference>
<evidence type="ECO:0000313" key="5">
    <source>
        <dbReference type="Proteomes" id="UP000054051"/>
    </source>
</evidence>
<comment type="caution">
    <text evidence="4">The sequence shown here is derived from an EMBL/GenBank/DDBJ whole genome shotgun (WGS) entry which is preliminary data.</text>
</comment>
<dbReference type="Proteomes" id="UP000054051">
    <property type="component" value="Unassembled WGS sequence"/>
</dbReference>
<sequence length="328" mass="36341">MPVVMTVLLLALIASAIPAAAADRVFADNPPVRFYWRKAEGWFWYEPIPEPTKPERPLPEQPARSPTARQTTAPTVFSAAWFRQNLPKYKDLAWDHPTLTNLRAFLWVQRLALDRARQFADMSELATLGDPLLDALSQRPYATFAAHTLDRQAGTAQARLLNELAQRVGLLFFFHSTCPACATQAPLVRMLAKQHRFSLIPVSIDGQDLPGHPFPAFKPDRGQAAKLQVQAVPALYLTAPNGQFAAVGQGAMSLPEIQRRLLVVAKRQQWITDAAFNQARPVRALDRPISNPAQGASTRPSLNNATGFIPPAQLVRAFRPSVIREAVH</sequence>
<dbReference type="InterPro" id="IPR013766">
    <property type="entry name" value="Thioredoxin_domain"/>
</dbReference>
<feature type="domain" description="Thioredoxin" evidence="3">
    <location>
        <begin position="135"/>
        <end position="266"/>
    </location>
</feature>
<dbReference type="eggNOG" id="COG0526">
    <property type="taxonomic scope" value="Bacteria"/>
</dbReference>
<feature type="region of interest" description="Disordered" evidence="1">
    <location>
        <begin position="53"/>
        <end position="72"/>
    </location>
</feature>
<protein>
    <submittedName>
        <fullName evidence="4">IncF plasmid conjugative transfer pilus assembly protein TraF</fullName>
    </submittedName>
</protein>
<keyword evidence="2" id="KW-0732">Signal</keyword>
<accession>G2JBM2</accession>
<dbReference type="Gene3D" id="3.40.30.10">
    <property type="entry name" value="Glutaredoxin"/>
    <property type="match status" value="1"/>
</dbReference>
<gene>
    <name evidence="4" type="primary">traF</name>
    <name evidence="4" type="ORF">CAGGBEG34_40022</name>
</gene>
<proteinExistence type="predicted"/>
<dbReference type="PROSITE" id="PS51352">
    <property type="entry name" value="THIOREDOXIN_2"/>
    <property type="match status" value="1"/>
</dbReference>
<dbReference type="InterPro" id="IPR036249">
    <property type="entry name" value="Thioredoxin-like_sf"/>
</dbReference>
<dbReference type="InterPro" id="IPR039555">
    <property type="entry name" value="TraF/TrbB"/>
</dbReference>
<dbReference type="EMBL" id="CAFB01000069">
    <property type="protein sequence ID" value="CCD30176.1"/>
    <property type="molecule type" value="Genomic_DNA"/>
</dbReference>
<evidence type="ECO:0000259" key="3">
    <source>
        <dbReference type="PROSITE" id="PS51352"/>
    </source>
</evidence>
<feature type="signal peptide" evidence="2">
    <location>
        <begin position="1"/>
        <end position="21"/>
    </location>
</feature>
<dbReference type="AlphaFoldDB" id="G2JBM2"/>
<dbReference type="NCBIfam" id="TIGR02740">
    <property type="entry name" value="TraF-like"/>
    <property type="match status" value="1"/>
</dbReference>
<dbReference type="Pfam" id="PF13728">
    <property type="entry name" value="TraF"/>
    <property type="match status" value="1"/>
</dbReference>
<keyword evidence="5" id="KW-1185">Reference proteome</keyword>
<evidence type="ECO:0000313" key="4">
    <source>
        <dbReference type="EMBL" id="CCD30176.1"/>
    </source>
</evidence>
<evidence type="ECO:0000256" key="1">
    <source>
        <dbReference type="SAM" id="MobiDB-lite"/>
    </source>
</evidence>
<reference evidence="4 5" key="1">
    <citation type="submission" date="2011-08" db="EMBL/GenBank/DDBJ databases">
        <title>The genome of the obligate endobacterium of an arbuscular mycorrhizal fungus reveals an interphylum network of nutritional interactions.</title>
        <authorList>
            <person name="Ghignone S."/>
            <person name="Salvioli A."/>
            <person name="Anca I."/>
            <person name="Lumini E."/>
            <person name="Ortu G."/>
            <person name="Petiti L."/>
            <person name="Cruveiller S."/>
            <person name="Bianciotto V."/>
            <person name="Piffanelli P."/>
            <person name="Lanfranco L."/>
            <person name="Bonfante P."/>
        </authorList>
    </citation>
    <scope>NUCLEOTIDE SEQUENCE [LARGE SCALE GENOMIC DNA]</scope>
    <source>
        <strain evidence="4 5">BEG34</strain>
    </source>
</reference>
<organism evidence="4 5">
    <name type="scientific">Candidatus Glomeribacter gigasporarum BEG34</name>
    <dbReference type="NCBI Taxonomy" id="1070319"/>
    <lineage>
        <taxon>Bacteria</taxon>
        <taxon>Pseudomonadati</taxon>
        <taxon>Pseudomonadota</taxon>
        <taxon>Betaproteobacteria</taxon>
        <taxon>Burkholderiales</taxon>
        <taxon>Burkholderiaceae</taxon>
        <taxon>Candidatus Glomeribacter</taxon>
    </lineage>
</organism>
<dbReference type="SUPFAM" id="SSF52833">
    <property type="entry name" value="Thioredoxin-like"/>
    <property type="match status" value="1"/>
</dbReference>
<dbReference type="STRING" id="1070319.CAGGBEG34_40022"/>
<feature type="chain" id="PRO_5003431641" evidence="2">
    <location>
        <begin position="22"/>
        <end position="328"/>
    </location>
</feature>
<name>G2JBM2_9BURK</name>
<evidence type="ECO:0000256" key="2">
    <source>
        <dbReference type="SAM" id="SignalP"/>
    </source>
</evidence>